<protein>
    <submittedName>
        <fullName evidence="1">Uncharacterized protein</fullName>
    </submittedName>
</protein>
<proteinExistence type="predicted"/>
<dbReference type="Gene3D" id="1.10.1300.10">
    <property type="entry name" value="3'5'-cyclic nucleotide phosphodiesterase, catalytic domain"/>
    <property type="match status" value="1"/>
</dbReference>
<organism evidence="1">
    <name type="scientific">Craspedostauros australis</name>
    <dbReference type="NCBI Taxonomy" id="1486917"/>
    <lineage>
        <taxon>Eukaryota</taxon>
        <taxon>Sar</taxon>
        <taxon>Stramenopiles</taxon>
        <taxon>Ochrophyta</taxon>
        <taxon>Bacillariophyta</taxon>
        <taxon>Bacillariophyceae</taxon>
        <taxon>Bacillariophycidae</taxon>
        <taxon>Naviculales</taxon>
        <taxon>Naviculaceae</taxon>
        <taxon>Craspedostauros</taxon>
    </lineage>
</organism>
<accession>A0A7R9ZPR5</accession>
<dbReference type="GO" id="GO:0007165">
    <property type="term" value="P:signal transduction"/>
    <property type="evidence" value="ECO:0007669"/>
    <property type="project" value="InterPro"/>
</dbReference>
<evidence type="ECO:0000313" key="1">
    <source>
        <dbReference type="EMBL" id="CAD8338423.1"/>
    </source>
</evidence>
<dbReference type="EMBL" id="HBEF01016920">
    <property type="protein sequence ID" value="CAD8338423.1"/>
    <property type="molecule type" value="Transcribed_RNA"/>
</dbReference>
<dbReference type="InterPro" id="IPR036971">
    <property type="entry name" value="PDEase_catalytic_dom_sf"/>
</dbReference>
<sequence length="129" mass="14505">MFVPTSLPFLPLAISSTSYALYCTSLIQQKWNEKFFAESYEAFLNGRSDTDPSIGWYEGEMGFFDYYIIPLAKKLKDCEVFGVGADEYLNYAKANRAEWETKGRDIVTGYLNRAKRKITAAAAADPGVV</sequence>
<dbReference type="AlphaFoldDB" id="A0A7R9ZPR5"/>
<reference evidence="1" key="1">
    <citation type="submission" date="2021-01" db="EMBL/GenBank/DDBJ databases">
        <authorList>
            <person name="Corre E."/>
            <person name="Pelletier E."/>
            <person name="Niang G."/>
            <person name="Scheremetjew M."/>
            <person name="Finn R."/>
            <person name="Kale V."/>
            <person name="Holt S."/>
            <person name="Cochrane G."/>
            <person name="Meng A."/>
            <person name="Brown T."/>
            <person name="Cohen L."/>
        </authorList>
    </citation>
    <scope>NUCLEOTIDE SEQUENCE</scope>
    <source>
        <strain evidence="1">CCMP3328</strain>
    </source>
</reference>
<name>A0A7R9ZPR5_9STRA</name>
<dbReference type="SUPFAM" id="SSF109604">
    <property type="entry name" value="HD-domain/PDEase-like"/>
    <property type="match status" value="1"/>
</dbReference>
<dbReference type="GO" id="GO:0004114">
    <property type="term" value="F:3',5'-cyclic-nucleotide phosphodiesterase activity"/>
    <property type="evidence" value="ECO:0007669"/>
    <property type="project" value="InterPro"/>
</dbReference>
<gene>
    <name evidence="1" type="ORF">CAUS1442_LOCUS10552</name>
</gene>